<evidence type="ECO:0000313" key="1">
    <source>
        <dbReference type="EMBL" id="UOB18672.1"/>
    </source>
</evidence>
<dbReference type="EMBL" id="CP094358">
    <property type="protein sequence ID" value="UOB18672.1"/>
    <property type="molecule type" value="Genomic_DNA"/>
</dbReference>
<dbReference type="KEGG" id="fbm:MQE35_05120"/>
<dbReference type="RefSeq" id="WP_255845289.1">
    <property type="nucleotide sequence ID" value="NZ_CP094358.1"/>
</dbReference>
<dbReference type="Proteomes" id="UP000831290">
    <property type="component" value="Chromosome"/>
</dbReference>
<keyword evidence="2" id="KW-1185">Reference proteome</keyword>
<protein>
    <submittedName>
        <fullName evidence="1">Uncharacterized protein</fullName>
    </submittedName>
</protein>
<accession>A0A9E7CUM2</accession>
<name>A0A9E7CUM2_9FLAO</name>
<dbReference type="AlphaFoldDB" id="A0A9E7CUM2"/>
<organism evidence="1 2">
    <name type="scientific">Abyssalbus ytuae</name>
    <dbReference type="NCBI Taxonomy" id="2926907"/>
    <lineage>
        <taxon>Bacteria</taxon>
        <taxon>Pseudomonadati</taxon>
        <taxon>Bacteroidota</taxon>
        <taxon>Flavobacteriia</taxon>
        <taxon>Flavobacteriales</taxon>
        <taxon>Flavobacteriaceae</taxon>
        <taxon>Abyssalbus</taxon>
    </lineage>
</organism>
<reference evidence="1" key="1">
    <citation type="submission" date="2022-03" db="EMBL/GenBank/DDBJ databases">
        <title>Description of Abyssus ytuae gen. nov., sp. nov., a novel member of the family Flavobacteriaceae isolated from the sediment of Mariana Trench.</title>
        <authorList>
            <person name="Zhang J."/>
            <person name="Xu X."/>
        </authorList>
    </citation>
    <scope>NUCLEOTIDE SEQUENCE</scope>
    <source>
        <strain evidence="1">MT3330</strain>
    </source>
</reference>
<sequence length="122" mass="13789">MLSTKVFCLSETQECRRQKFSPFLKLRNAADKSFHPFSNPGTPSTKVFTFPRQNDPVGLARQNDPVGLARQNDPVGLARQNDSVRLVAGCKNHCTFLNGQISFLQKKRLKFLVFQLRIQPPG</sequence>
<proteinExistence type="predicted"/>
<gene>
    <name evidence="1" type="ORF">MQE35_05120</name>
</gene>
<evidence type="ECO:0000313" key="2">
    <source>
        <dbReference type="Proteomes" id="UP000831290"/>
    </source>
</evidence>